<dbReference type="PANTHER" id="PTHR21240">
    <property type="entry name" value="2-AMINO-3-CARBOXYLMUCONATE-6-SEMIALDEHYDE DECARBOXYLASE"/>
    <property type="match status" value="1"/>
</dbReference>
<reference evidence="3" key="2">
    <citation type="journal article" date="2021" name="PeerJ">
        <title>Extensive microbial diversity within the chicken gut microbiome revealed by metagenomics and culture.</title>
        <authorList>
            <person name="Gilroy R."/>
            <person name="Ravi A."/>
            <person name="Getino M."/>
            <person name="Pursley I."/>
            <person name="Horton D.L."/>
            <person name="Alikhan N.F."/>
            <person name="Baker D."/>
            <person name="Gharbi K."/>
            <person name="Hall N."/>
            <person name="Watson M."/>
            <person name="Adriaenssens E.M."/>
            <person name="Foster-Nyarko E."/>
            <person name="Jarju S."/>
            <person name="Secka A."/>
            <person name="Antonio M."/>
            <person name="Oren A."/>
            <person name="Chaudhuri R.R."/>
            <person name="La Ragione R."/>
            <person name="Hildebrand F."/>
            <person name="Pallen M.J."/>
        </authorList>
    </citation>
    <scope>NUCLEOTIDE SEQUENCE</scope>
    <source>
        <strain evidence="3">CHK160-1198</strain>
    </source>
</reference>
<name>A0A9D1MQ39_9FIRM</name>
<dbReference type="SUPFAM" id="SSF51556">
    <property type="entry name" value="Metallo-dependent hydrolases"/>
    <property type="match status" value="1"/>
</dbReference>
<dbReference type="AlphaFoldDB" id="A0A9D1MQ39"/>
<dbReference type="InterPro" id="IPR006680">
    <property type="entry name" value="Amidohydro-rel"/>
</dbReference>
<evidence type="ECO:0000313" key="4">
    <source>
        <dbReference type="Proteomes" id="UP000824099"/>
    </source>
</evidence>
<keyword evidence="1" id="KW-0456">Lyase</keyword>
<feature type="domain" description="Amidohydrolase-related" evidence="2">
    <location>
        <begin position="103"/>
        <end position="284"/>
    </location>
</feature>
<protein>
    <submittedName>
        <fullName evidence="3">Amidohydrolase family protein</fullName>
    </submittedName>
</protein>
<dbReference type="GO" id="GO:0016787">
    <property type="term" value="F:hydrolase activity"/>
    <property type="evidence" value="ECO:0007669"/>
    <property type="project" value="InterPro"/>
</dbReference>
<organism evidence="3 4">
    <name type="scientific">Candidatus Avacidaminococcus intestinavium</name>
    <dbReference type="NCBI Taxonomy" id="2840684"/>
    <lineage>
        <taxon>Bacteria</taxon>
        <taxon>Bacillati</taxon>
        <taxon>Bacillota</taxon>
        <taxon>Negativicutes</taxon>
        <taxon>Acidaminococcales</taxon>
        <taxon>Acidaminococcaceae</taxon>
        <taxon>Acidaminococcaceae incertae sedis</taxon>
        <taxon>Candidatus Avacidaminococcus</taxon>
    </lineage>
</organism>
<evidence type="ECO:0000259" key="2">
    <source>
        <dbReference type="Pfam" id="PF04909"/>
    </source>
</evidence>
<evidence type="ECO:0000256" key="1">
    <source>
        <dbReference type="ARBA" id="ARBA00023239"/>
    </source>
</evidence>
<dbReference type="Gene3D" id="3.20.20.140">
    <property type="entry name" value="Metal-dependent hydrolases"/>
    <property type="match status" value="1"/>
</dbReference>
<dbReference type="Proteomes" id="UP000824099">
    <property type="component" value="Unassembled WGS sequence"/>
</dbReference>
<dbReference type="InterPro" id="IPR032466">
    <property type="entry name" value="Metal_Hydrolase"/>
</dbReference>
<reference evidence="3" key="1">
    <citation type="submission" date="2020-10" db="EMBL/GenBank/DDBJ databases">
        <authorList>
            <person name="Gilroy R."/>
        </authorList>
    </citation>
    <scope>NUCLEOTIDE SEQUENCE</scope>
    <source>
        <strain evidence="3">CHK160-1198</strain>
    </source>
</reference>
<dbReference type="EMBL" id="DVNI01000074">
    <property type="protein sequence ID" value="HIU64337.1"/>
    <property type="molecule type" value="Genomic_DNA"/>
</dbReference>
<sequence>MKIIDAHMHYYNTEGFYLAAQQAGHENSSKDYAEICARNNIVFSIAMGNADGEIGKFGGSTPRVPNLAGTFDYLHYNQPANIGYCAGVKSEEITSANALQTAFEFKRYLEMPQCVGIKFYPGYRHVYIHDAIHDHLFELAEELDVPVVVHTGDTSIDTALLKYAHPLTIDEAAVKFPRVRIVIAHCGNPWLVDAVEVAAKNQNVYLELSALAAGNFDSDKFYNEHKAYYDYISMWLNYYGQYDKIIYGSDWPLVNIDNYIKLMCRVIPEKHQEGFFYKNALKIFTKVNKLL</sequence>
<dbReference type="GO" id="GO:0016831">
    <property type="term" value="F:carboxy-lyase activity"/>
    <property type="evidence" value="ECO:0007669"/>
    <property type="project" value="InterPro"/>
</dbReference>
<dbReference type="InterPro" id="IPR032465">
    <property type="entry name" value="ACMSD"/>
</dbReference>
<proteinExistence type="predicted"/>
<accession>A0A9D1MQ39</accession>
<dbReference type="CDD" id="cd01292">
    <property type="entry name" value="metallo-dependent_hydrolases"/>
    <property type="match status" value="1"/>
</dbReference>
<evidence type="ECO:0000313" key="3">
    <source>
        <dbReference type="EMBL" id="HIU64337.1"/>
    </source>
</evidence>
<gene>
    <name evidence="3" type="ORF">IAB06_04795</name>
</gene>
<dbReference type="Pfam" id="PF04909">
    <property type="entry name" value="Amidohydro_2"/>
    <property type="match status" value="1"/>
</dbReference>
<comment type="caution">
    <text evidence="3">The sequence shown here is derived from an EMBL/GenBank/DDBJ whole genome shotgun (WGS) entry which is preliminary data.</text>
</comment>